<comment type="caution">
    <text evidence="1">The sequence shown here is derived from an EMBL/GenBank/DDBJ whole genome shotgun (WGS) entry which is preliminary data.</text>
</comment>
<dbReference type="EMBL" id="CAJNOG010000068">
    <property type="protein sequence ID" value="CAF0882992.1"/>
    <property type="molecule type" value="Genomic_DNA"/>
</dbReference>
<organism evidence="1 2">
    <name type="scientific">Adineta steineri</name>
    <dbReference type="NCBI Taxonomy" id="433720"/>
    <lineage>
        <taxon>Eukaryota</taxon>
        <taxon>Metazoa</taxon>
        <taxon>Spiralia</taxon>
        <taxon>Gnathifera</taxon>
        <taxon>Rotifera</taxon>
        <taxon>Eurotatoria</taxon>
        <taxon>Bdelloidea</taxon>
        <taxon>Adinetida</taxon>
        <taxon>Adinetidae</taxon>
        <taxon>Adineta</taxon>
    </lineage>
</organism>
<protein>
    <submittedName>
        <fullName evidence="1">Uncharacterized protein</fullName>
    </submittedName>
</protein>
<gene>
    <name evidence="1" type="ORF">JYZ213_LOCUS9594</name>
</gene>
<proteinExistence type="predicted"/>
<evidence type="ECO:0000313" key="1">
    <source>
        <dbReference type="EMBL" id="CAF0882992.1"/>
    </source>
</evidence>
<dbReference type="AlphaFoldDB" id="A0A813YE06"/>
<name>A0A813YE06_9BILA</name>
<reference evidence="1" key="1">
    <citation type="submission" date="2021-02" db="EMBL/GenBank/DDBJ databases">
        <authorList>
            <person name="Nowell W R."/>
        </authorList>
    </citation>
    <scope>NUCLEOTIDE SEQUENCE</scope>
</reference>
<accession>A0A813YE06</accession>
<evidence type="ECO:0000313" key="2">
    <source>
        <dbReference type="Proteomes" id="UP000663845"/>
    </source>
</evidence>
<dbReference type="Proteomes" id="UP000663845">
    <property type="component" value="Unassembled WGS sequence"/>
</dbReference>
<sequence>MIGAEPSIRSDEILKYEIVTDVVKHLRNLSQPQQLQDNADDNCSYPHAQEQQHNERDGVVLVHEKHFAAAMIGAEPSIRSDEILKYEIVTDVVKHLRNLSQPQQLQDNAGDNSWSKLIW</sequence>